<dbReference type="GO" id="GO:0000981">
    <property type="term" value="F:DNA-binding transcription factor activity, RNA polymerase II-specific"/>
    <property type="evidence" value="ECO:0007669"/>
    <property type="project" value="InterPro"/>
</dbReference>
<keyword evidence="2" id="KW-0539">Nucleus</keyword>
<dbReference type="CDD" id="cd12148">
    <property type="entry name" value="fungal_TF_MHR"/>
    <property type="match status" value="1"/>
</dbReference>
<evidence type="ECO:0000313" key="6">
    <source>
        <dbReference type="Proteomes" id="UP000799770"/>
    </source>
</evidence>
<dbReference type="Gene3D" id="4.10.240.10">
    <property type="entry name" value="Zn(2)-C6 fungal-type DNA-binding domain"/>
    <property type="match status" value="1"/>
</dbReference>
<feature type="region of interest" description="Disordered" evidence="3">
    <location>
        <begin position="197"/>
        <end position="221"/>
    </location>
</feature>
<dbReference type="PANTHER" id="PTHR46910:SF13">
    <property type="entry name" value="SPECIFIC TRANSCRIPTION FACTOR, PUTATIVE (AFU_ORTHOLOGUE AFUA_4G06190)-RELATED"/>
    <property type="match status" value="1"/>
</dbReference>
<dbReference type="Pfam" id="PF04082">
    <property type="entry name" value="Fungal_trans"/>
    <property type="match status" value="1"/>
</dbReference>
<dbReference type="SUPFAM" id="SSF57701">
    <property type="entry name" value="Zn2/Cys6 DNA-binding domain"/>
    <property type="match status" value="1"/>
</dbReference>
<dbReference type="InterPro" id="IPR050987">
    <property type="entry name" value="AtrR-like"/>
</dbReference>
<keyword evidence="1" id="KW-0479">Metal-binding</keyword>
<dbReference type="GO" id="GO:0008270">
    <property type="term" value="F:zinc ion binding"/>
    <property type="evidence" value="ECO:0007669"/>
    <property type="project" value="InterPro"/>
</dbReference>
<dbReference type="GO" id="GO:0006351">
    <property type="term" value="P:DNA-templated transcription"/>
    <property type="evidence" value="ECO:0007669"/>
    <property type="project" value="InterPro"/>
</dbReference>
<dbReference type="AlphaFoldDB" id="A0A6A5ZFB1"/>
<name>A0A6A5ZFB1_9PLEO</name>
<dbReference type="SMART" id="SM00066">
    <property type="entry name" value="GAL4"/>
    <property type="match status" value="1"/>
</dbReference>
<dbReference type="Pfam" id="PF00172">
    <property type="entry name" value="Zn_clus"/>
    <property type="match status" value="1"/>
</dbReference>
<dbReference type="InterPro" id="IPR007219">
    <property type="entry name" value="XnlR_reg_dom"/>
</dbReference>
<dbReference type="InterPro" id="IPR001138">
    <property type="entry name" value="Zn2Cys6_DnaBD"/>
</dbReference>
<dbReference type="EMBL" id="ML977319">
    <property type="protein sequence ID" value="KAF2117417.1"/>
    <property type="molecule type" value="Genomic_DNA"/>
</dbReference>
<dbReference type="CDD" id="cd00067">
    <property type="entry name" value="GAL4"/>
    <property type="match status" value="1"/>
</dbReference>
<dbReference type="Proteomes" id="UP000799770">
    <property type="component" value="Unassembled WGS sequence"/>
</dbReference>
<keyword evidence="6" id="KW-1185">Reference proteome</keyword>
<dbReference type="OrthoDB" id="3266505at2759"/>
<gene>
    <name evidence="5" type="ORF">BDV96DRAFT_25269</name>
</gene>
<evidence type="ECO:0000256" key="1">
    <source>
        <dbReference type="ARBA" id="ARBA00022723"/>
    </source>
</evidence>
<dbReference type="PROSITE" id="PS50048">
    <property type="entry name" value="ZN2_CY6_FUNGAL_2"/>
    <property type="match status" value="1"/>
</dbReference>
<dbReference type="InterPro" id="IPR036864">
    <property type="entry name" value="Zn2-C6_fun-type_DNA-bd_sf"/>
</dbReference>
<evidence type="ECO:0000256" key="2">
    <source>
        <dbReference type="ARBA" id="ARBA00023242"/>
    </source>
</evidence>
<dbReference type="PROSITE" id="PS00463">
    <property type="entry name" value="ZN2_CY6_FUNGAL_1"/>
    <property type="match status" value="1"/>
</dbReference>
<dbReference type="SMART" id="SM00906">
    <property type="entry name" value="Fungal_trans"/>
    <property type="match status" value="1"/>
</dbReference>
<evidence type="ECO:0000256" key="3">
    <source>
        <dbReference type="SAM" id="MobiDB-lite"/>
    </source>
</evidence>
<evidence type="ECO:0000313" key="5">
    <source>
        <dbReference type="EMBL" id="KAF2117417.1"/>
    </source>
</evidence>
<dbReference type="PANTHER" id="PTHR46910">
    <property type="entry name" value="TRANSCRIPTION FACTOR PDR1"/>
    <property type="match status" value="1"/>
</dbReference>
<sequence length="691" mass="76909">MEELPSSSARGEDDAPPSPKRKKIRAKYAPKACVTCRRSKLKCSGENPCQRCSDNGRRCIYSEDQTAAEALQSLSRPTQIPPLHSSGNGLSRRSILPRNGTVERRASDASVLGISMEQRMSRIENMMEVLIQDRGVGMTPSGSLEREDSVSESFLGEAALQAPDALYAAADSAGHQRGASFDAAYVFESFGIPPISATGPSQDMAGEPSAPAGSRTHTLPTPTEHRKYLDAFFTEINPYQPCIDEAGFRTRCEHILATGSVAPNELSLLALNYLIFACVDITWGSTPPGVPYQAPGWRWYKLGDELMGGRRPCSGADLDLMQYLIYETYFLMHADEPNAAYNVIGTACRLSFQLGLQRRSTAADNHMRQRIFWTIYYLDRRISLSCGRPYGIRDSDIDVDPLSWICEKDLNPNLPDADPDESRSADGLLAILAGWAKHCGIAWDQIFAPSSAERRTIPDMIVIDGELQRWPQIVLGTIPQLSRTSERGDRHQRIHLLTHIRASLLRLRIHRMDIMNLTLESPVGVIYGDIAVDIVQRIQHYAMESTFPEHCRFEIVIALAQAIWTLCALLIQRDSLRIQEKREVYVENFKNAITWVHSLAAQSEIARRISNDLKDIVQVALSTLDTNIVPTDEINTRKLFPYRDLDFAHQVKLNGARDNRATDGSLTFTNGPATAGYGSRRVAGAYGVPWI</sequence>
<feature type="domain" description="Zn(2)-C6 fungal-type" evidence="4">
    <location>
        <begin position="32"/>
        <end position="61"/>
    </location>
</feature>
<reference evidence="5" key="1">
    <citation type="journal article" date="2020" name="Stud. Mycol.">
        <title>101 Dothideomycetes genomes: a test case for predicting lifestyles and emergence of pathogens.</title>
        <authorList>
            <person name="Haridas S."/>
            <person name="Albert R."/>
            <person name="Binder M."/>
            <person name="Bloem J."/>
            <person name="Labutti K."/>
            <person name="Salamov A."/>
            <person name="Andreopoulos B."/>
            <person name="Baker S."/>
            <person name="Barry K."/>
            <person name="Bills G."/>
            <person name="Bluhm B."/>
            <person name="Cannon C."/>
            <person name="Castanera R."/>
            <person name="Culley D."/>
            <person name="Daum C."/>
            <person name="Ezra D."/>
            <person name="Gonzalez J."/>
            <person name="Henrissat B."/>
            <person name="Kuo A."/>
            <person name="Liang C."/>
            <person name="Lipzen A."/>
            <person name="Lutzoni F."/>
            <person name="Magnuson J."/>
            <person name="Mondo S."/>
            <person name="Nolan M."/>
            <person name="Ohm R."/>
            <person name="Pangilinan J."/>
            <person name="Park H.-J."/>
            <person name="Ramirez L."/>
            <person name="Alfaro M."/>
            <person name="Sun H."/>
            <person name="Tritt A."/>
            <person name="Yoshinaga Y."/>
            <person name="Zwiers L.-H."/>
            <person name="Turgeon B."/>
            <person name="Goodwin S."/>
            <person name="Spatafora J."/>
            <person name="Crous P."/>
            <person name="Grigoriev I."/>
        </authorList>
    </citation>
    <scope>NUCLEOTIDE SEQUENCE</scope>
    <source>
        <strain evidence="5">CBS 627.86</strain>
    </source>
</reference>
<feature type="region of interest" description="Disordered" evidence="3">
    <location>
        <begin position="1"/>
        <end position="25"/>
    </location>
</feature>
<proteinExistence type="predicted"/>
<evidence type="ECO:0000259" key="4">
    <source>
        <dbReference type="PROSITE" id="PS50048"/>
    </source>
</evidence>
<organism evidence="5 6">
    <name type="scientific">Lophiotrema nucula</name>
    <dbReference type="NCBI Taxonomy" id="690887"/>
    <lineage>
        <taxon>Eukaryota</taxon>
        <taxon>Fungi</taxon>
        <taxon>Dikarya</taxon>
        <taxon>Ascomycota</taxon>
        <taxon>Pezizomycotina</taxon>
        <taxon>Dothideomycetes</taxon>
        <taxon>Pleosporomycetidae</taxon>
        <taxon>Pleosporales</taxon>
        <taxon>Lophiotremataceae</taxon>
        <taxon>Lophiotrema</taxon>
    </lineage>
</organism>
<dbReference type="GO" id="GO:0003677">
    <property type="term" value="F:DNA binding"/>
    <property type="evidence" value="ECO:0007669"/>
    <property type="project" value="InterPro"/>
</dbReference>
<accession>A0A6A5ZFB1</accession>
<protein>
    <submittedName>
        <fullName evidence="5">Fungal-specific transcription factor domain-containing protein</fullName>
    </submittedName>
</protein>